<dbReference type="AlphaFoldDB" id="A0A0F9IRG7"/>
<evidence type="ECO:0000313" key="1">
    <source>
        <dbReference type="EMBL" id="KKM59989.1"/>
    </source>
</evidence>
<accession>A0A0F9IRG7</accession>
<name>A0A0F9IRG7_9ZZZZ</name>
<proteinExistence type="predicted"/>
<sequence>MDWYKDQIEPEVIDVVRLLRDNGFNTISSCGHKHWVETEWIVEGGLKILHDLLFNAGHRNYSITIDLEFLGGTGLRCFATLKLL</sequence>
<protein>
    <submittedName>
        <fullName evidence="1">Uncharacterized protein</fullName>
    </submittedName>
</protein>
<gene>
    <name evidence="1" type="ORF">LCGC14_1546480</name>
</gene>
<organism evidence="1">
    <name type="scientific">marine sediment metagenome</name>
    <dbReference type="NCBI Taxonomy" id="412755"/>
    <lineage>
        <taxon>unclassified sequences</taxon>
        <taxon>metagenomes</taxon>
        <taxon>ecological metagenomes</taxon>
    </lineage>
</organism>
<comment type="caution">
    <text evidence="1">The sequence shown here is derived from an EMBL/GenBank/DDBJ whole genome shotgun (WGS) entry which is preliminary data.</text>
</comment>
<reference evidence="1" key="1">
    <citation type="journal article" date="2015" name="Nature">
        <title>Complex archaea that bridge the gap between prokaryotes and eukaryotes.</title>
        <authorList>
            <person name="Spang A."/>
            <person name="Saw J.H."/>
            <person name="Jorgensen S.L."/>
            <person name="Zaremba-Niedzwiedzka K."/>
            <person name="Martijn J."/>
            <person name="Lind A.E."/>
            <person name="van Eijk R."/>
            <person name="Schleper C."/>
            <person name="Guy L."/>
            <person name="Ettema T.J."/>
        </authorList>
    </citation>
    <scope>NUCLEOTIDE SEQUENCE</scope>
</reference>
<dbReference type="EMBL" id="LAZR01011762">
    <property type="protein sequence ID" value="KKM59989.1"/>
    <property type="molecule type" value="Genomic_DNA"/>
</dbReference>